<evidence type="ECO:0000259" key="2">
    <source>
        <dbReference type="PROSITE" id="PS50206"/>
    </source>
</evidence>
<feature type="compositionally biased region" description="Low complexity" evidence="1">
    <location>
        <begin position="78"/>
        <end position="101"/>
    </location>
</feature>
<feature type="region of interest" description="Disordered" evidence="1">
    <location>
        <begin position="74"/>
        <end position="107"/>
    </location>
</feature>
<dbReference type="PROSITE" id="PS50206">
    <property type="entry name" value="RHODANESE_3"/>
    <property type="match status" value="1"/>
</dbReference>
<protein>
    <recommendedName>
        <fullName evidence="2">Rhodanese domain-containing protein</fullName>
    </recommendedName>
</protein>
<proteinExistence type="predicted"/>
<evidence type="ECO:0000313" key="4">
    <source>
        <dbReference type="Proteomes" id="UP001175226"/>
    </source>
</evidence>
<dbReference type="SUPFAM" id="SSF52821">
    <property type="entry name" value="Rhodanese/Cell cycle control phosphatase"/>
    <property type="match status" value="1"/>
</dbReference>
<dbReference type="InterPro" id="IPR001763">
    <property type="entry name" value="Rhodanese-like_dom"/>
</dbReference>
<dbReference type="InterPro" id="IPR036873">
    <property type="entry name" value="Rhodanese-like_dom_sf"/>
</dbReference>
<dbReference type="AlphaFoldDB" id="A0AA39J681"/>
<dbReference type="Proteomes" id="UP001175226">
    <property type="component" value="Unassembled WGS sequence"/>
</dbReference>
<name>A0AA39J681_9AGAR</name>
<reference evidence="3" key="1">
    <citation type="submission" date="2023-06" db="EMBL/GenBank/DDBJ databases">
        <authorList>
            <consortium name="Lawrence Berkeley National Laboratory"/>
            <person name="Ahrendt S."/>
            <person name="Sahu N."/>
            <person name="Indic B."/>
            <person name="Wong-Bajracharya J."/>
            <person name="Merenyi Z."/>
            <person name="Ke H.-M."/>
            <person name="Monk M."/>
            <person name="Kocsube S."/>
            <person name="Drula E."/>
            <person name="Lipzen A."/>
            <person name="Balint B."/>
            <person name="Henrissat B."/>
            <person name="Andreopoulos B."/>
            <person name="Martin F.M."/>
            <person name="Harder C.B."/>
            <person name="Rigling D."/>
            <person name="Ford K.L."/>
            <person name="Foster G.D."/>
            <person name="Pangilinan J."/>
            <person name="Papanicolaou A."/>
            <person name="Barry K."/>
            <person name="LaButti K."/>
            <person name="Viragh M."/>
            <person name="Koriabine M."/>
            <person name="Yan M."/>
            <person name="Riley R."/>
            <person name="Champramary S."/>
            <person name="Plett K.L."/>
            <person name="Tsai I.J."/>
            <person name="Slot J."/>
            <person name="Sipos G."/>
            <person name="Plett J."/>
            <person name="Nagy L.G."/>
            <person name="Grigoriev I.V."/>
        </authorList>
    </citation>
    <scope>NUCLEOTIDE SEQUENCE</scope>
    <source>
        <strain evidence="3">FPL87.14</strain>
    </source>
</reference>
<evidence type="ECO:0000313" key="3">
    <source>
        <dbReference type="EMBL" id="KAK0436897.1"/>
    </source>
</evidence>
<comment type="caution">
    <text evidence="3">The sequence shown here is derived from an EMBL/GenBank/DDBJ whole genome shotgun (WGS) entry which is preliminary data.</text>
</comment>
<accession>A0AA39J681</accession>
<sequence>MQAERSSGVVHQEFNDFRPTLNDLISRTKIVEEKLKAVEVQASSAGDGPIHKYGGSLADRLKALRDNGLAVNTTSKRLSLQHSSPVQSPSSPSRAGRHSSSTYPLPNGYSRHASPLLYGTPVINRASVSNSLFPKDLLGLSTGAKLLLIDVRDRADFQRGHIKRGSVICIEPKILRRKRYAHL</sequence>
<keyword evidence="4" id="KW-1185">Reference proteome</keyword>
<dbReference type="Gene3D" id="3.40.250.10">
    <property type="entry name" value="Rhodanese-like domain"/>
    <property type="match status" value="1"/>
</dbReference>
<gene>
    <name evidence="3" type="ORF">EV421DRAFT_1094168</name>
</gene>
<organism evidence="3 4">
    <name type="scientific">Armillaria borealis</name>
    <dbReference type="NCBI Taxonomy" id="47425"/>
    <lineage>
        <taxon>Eukaryota</taxon>
        <taxon>Fungi</taxon>
        <taxon>Dikarya</taxon>
        <taxon>Basidiomycota</taxon>
        <taxon>Agaricomycotina</taxon>
        <taxon>Agaricomycetes</taxon>
        <taxon>Agaricomycetidae</taxon>
        <taxon>Agaricales</taxon>
        <taxon>Marasmiineae</taxon>
        <taxon>Physalacriaceae</taxon>
        <taxon>Armillaria</taxon>
    </lineage>
</organism>
<dbReference type="EMBL" id="JAUEPT010000052">
    <property type="protein sequence ID" value="KAK0436897.1"/>
    <property type="molecule type" value="Genomic_DNA"/>
</dbReference>
<evidence type="ECO:0000256" key="1">
    <source>
        <dbReference type="SAM" id="MobiDB-lite"/>
    </source>
</evidence>
<feature type="domain" description="Rhodanese" evidence="2">
    <location>
        <begin position="142"/>
        <end position="163"/>
    </location>
</feature>